<dbReference type="eggNOG" id="COG1182">
    <property type="taxonomic scope" value="Bacteria"/>
</dbReference>
<dbReference type="PANTHER" id="PTHR43741:SF4">
    <property type="entry name" value="FMN-DEPENDENT NADH:QUINONE OXIDOREDUCTASE"/>
    <property type="match status" value="1"/>
</dbReference>
<gene>
    <name evidence="2" type="ORF">MYB_02020</name>
</gene>
<evidence type="ECO:0000259" key="1">
    <source>
        <dbReference type="Pfam" id="PF02525"/>
    </source>
</evidence>
<evidence type="ECO:0000313" key="3">
    <source>
        <dbReference type="Proteomes" id="UP000019229"/>
    </source>
</evidence>
<dbReference type="Pfam" id="PF02525">
    <property type="entry name" value="Flavodoxin_2"/>
    <property type="match status" value="1"/>
</dbReference>
<sequence>MNILVIKSSVNELQGSYSSAITDFFVKSYAELNPNDNIEVFDLNKYKLANVSLNKGNIVNNKFWEESESEFWIEKLKKADKIVFSTSMTNFHYSATTKNFFDAIIVADKTFKLDKQLAKITGLLTNIKNIQIITSQGAPLGWYPFGDHTNFILQTFKWLGATIENKPFVLAGTKVSPNNQKSSAELVDENKAELISLAKQF</sequence>
<dbReference type="KEGG" id="mbc:MYB_02020"/>
<evidence type="ECO:0000313" key="2">
    <source>
        <dbReference type="EMBL" id="AHH45408.1"/>
    </source>
</evidence>
<proteinExistence type="predicted"/>
<feature type="domain" description="Flavodoxin-like fold" evidence="1">
    <location>
        <begin position="1"/>
        <end position="187"/>
    </location>
</feature>
<name>W5V0Z5_9BACT</name>
<dbReference type="NCBIfam" id="NF002370">
    <property type="entry name" value="PRK01355.1"/>
    <property type="match status" value="1"/>
</dbReference>
<dbReference type="Gene3D" id="3.40.50.360">
    <property type="match status" value="1"/>
</dbReference>
<dbReference type="InterPro" id="IPR050104">
    <property type="entry name" value="FMN-dep_NADH:Q_OxRdtase_AzoR1"/>
</dbReference>
<dbReference type="OrthoDB" id="9805013at2"/>
<dbReference type="InterPro" id="IPR003680">
    <property type="entry name" value="Flavodoxin_fold"/>
</dbReference>
<dbReference type="EMBL" id="CP007154">
    <property type="protein sequence ID" value="AHH45408.1"/>
    <property type="molecule type" value="Genomic_DNA"/>
</dbReference>
<dbReference type="HOGENOM" id="CLU_088964_2_0_14"/>
<reference evidence="2 3" key="1">
    <citation type="journal article" date="2014" name="Genome Announc.">
        <title>Complete Genome Sequence of Mycoplasma bovoculi Strain M165/69T (ATCC 29104).</title>
        <authorList>
            <person name="Calcutt M.J."/>
            <person name="Foecking M.F."/>
        </authorList>
    </citation>
    <scope>NUCLEOTIDE SEQUENCE [LARGE SCALE GENOMIC DNA]</scope>
    <source>
        <strain evidence="2">M165/69</strain>
    </source>
</reference>
<dbReference type="Proteomes" id="UP000019229">
    <property type="component" value="Chromosome"/>
</dbReference>
<dbReference type="SUPFAM" id="SSF52218">
    <property type="entry name" value="Flavoproteins"/>
    <property type="match status" value="1"/>
</dbReference>
<keyword evidence="3" id="KW-1185">Reference proteome</keyword>
<dbReference type="PANTHER" id="PTHR43741">
    <property type="entry name" value="FMN-DEPENDENT NADH-AZOREDUCTASE 1"/>
    <property type="match status" value="1"/>
</dbReference>
<accession>W5V0Z5</accession>
<organism evidence="2 3">
    <name type="scientific">Mesomycoplasma bovoculi M165/69</name>
    <dbReference type="NCBI Taxonomy" id="743966"/>
    <lineage>
        <taxon>Bacteria</taxon>
        <taxon>Bacillati</taxon>
        <taxon>Mycoplasmatota</taxon>
        <taxon>Mycoplasmoidales</taxon>
        <taxon>Metamycoplasmataceae</taxon>
        <taxon>Mesomycoplasma</taxon>
    </lineage>
</organism>
<dbReference type="AlphaFoldDB" id="W5V0Z5"/>
<dbReference type="RefSeq" id="WP_022934643.1">
    <property type="nucleotide sequence ID" value="NZ_CP007154.1"/>
</dbReference>
<dbReference type="STRING" id="743966.MYB_02020"/>
<dbReference type="PATRIC" id="fig|743966.3.peg.407"/>
<protein>
    <submittedName>
        <fullName evidence="2">FMN-dependent NADH-azoreductase</fullName>
    </submittedName>
</protein>
<dbReference type="InterPro" id="IPR029039">
    <property type="entry name" value="Flavoprotein-like_sf"/>
</dbReference>